<keyword evidence="2 4" id="KW-0547">Nucleotide-binding</keyword>
<feature type="region of interest" description="Disordered" evidence="6">
    <location>
        <begin position="289"/>
        <end position="362"/>
    </location>
</feature>
<dbReference type="PROSITE" id="PS00107">
    <property type="entry name" value="PROTEIN_KINASE_ATP"/>
    <property type="match status" value="1"/>
</dbReference>
<comment type="similarity">
    <text evidence="5">Belongs to the protein kinase superfamily.</text>
</comment>
<evidence type="ECO:0000259" key="7">
    <source>
        <dbReference type="PROSITE" id="PS50011"/>
    </source>
</evidence>
<dbReference type="PROSITE" id="PS00108">
    <property type="entry name" value="PROTEIN_KINASE_ST"/>
    <property type="match status" value="1"/>
</dbReference>
<keyword evidence="9" id="KW-1185">Reference proteome</keyword>
<dbReference type="InterPro" id="IPR017441">
    <property type="entry name" value="Protein_kinase_ATP_BS"/>
</dbReference>
<dbReference type="AlphaFoldDB" id="A0AA36CEK3"/>
<dbReference type="InterPro" id="IPR008271">
    <property type="entry name" value="Ser/Thr_kinase_AS"/>
</dbReference>
<dbReference type="Gene3D" id="1.10.510.10">
    <property type="entry name" value="Transferase(Phosphotransferase) domain 1"/>
    <property type="match status" value="1"/>
</dbReference>
<organism evidence="8 9">
    <name type="scientific">Mesorhabditis spiculigera</name>
    <dbReference type="NCBI Taxonomy" id="96644"/>
    <lineage>
        <taxon>Eukaryota</taxon>
        <taxon>Metazoa</taxon>
        <taxon>Ecdysozoa</taxon>
        <taxon>Nematoda</taxon>
        <taxon>Chromadorea</taxon>
        <taxon>Rhabditida</taxon>
        <taxon>Rhabditina</taxon>
        <taxon>Rhabditomorpha</taxon>
        <taxon>Rhabditoidea</taxon>
        <taxon>Rhabditidae</taxon>
        <taxon>Mesorhabditinae</taxon>
        <taxon>Mesorhabditis</taxon>
    </lineage>
</organism>
<dbReference type="SMART" id="SM00220">
    <property type="entry name" value="S_TKc"/>
    <property type="match status" value="1"/>
</dbReference>
<keyword evidence="5" id="KW-0418">Kinase</keyword>
<evidence type="ECO:0000256" key="3">
    <source>
        <dbReference type="ARBA" id="ARBA00022840"/>
    </source>
</evidence>
<dbReference type="SUPFAM" id="SSF56112">
    <property type="entry name" value="Protein kinase-like (PK-like)"/>
    <property type="match status" value="1"/>
</dbReference>
<keyword evidence="5" id="KW-0808">Transferase</keyword>
<protein>
    <recommendedName>
        <fullName evidence="1">non-specific serine/threonine protein kinase</fullName>
        <ecNumber evidence="1">2.7.11.1</ecNumber>
    </recommendedName>
</protein>
<dbReference type="EMBL" id="CATQJA010001376">
    <property type="protein sequence ID" value="CAJ0566988.1"/>
    <property type="molecule type" value="Genomic_DNA"/>
</dbReference>
<comment type="caution">
    <text evidence="8">The sequence shown here is derived from an EMBL/GenBank/DDBJ whole genome shotgun (WGS) entry which is preliminary data.</text>
</comment>
<dbReference type="GO" id="GO:0005524">
    <property type="term" value="F:ATP binding"/>
    <property type="evidence" value="ECO:0007669"/>
    <property type="project" value="UniProtKB-UniRule"/>
</dbReference>
<feature type="compositionally biased region" description="Polar residues" evidence="6">
    <location>
        <begin position="292"/>
        <end position="308"/>
    </location>
</feature>
<dbReference type="PANTHER" id="PTHR11909">
    <property type="entry name" value="CASEIN KINASE-RELATED"/>
    <property type="match status" value="1"/>
</dbReference>
<keyword evidence="5" id="KW-0723">Serine/threonine-protein kinase</keyword>
<evidence type="ECO:0000256" key="5">
    <source>
        <dbReference type="RuleBase" id="RU000304"/>
    </source>
</evidence>
<reference evidence="8" key="1">
    <citation type="submission" date="2023-06" db="EMBL/GenBank/DDBJ databases">
        <authorList>
            <person name="Delattre M."/>
        </authorList>
    </citation>
    <scope>NUCLEOTIDE SEQUENCE</scope>
    <source>
        <strain evidence="8">AF72</strain>
    </source>
</reference>
<feature type="compositionally biased region" description="Low complexity" evidence="6">
    <location>
        <begin position="334"/>
        <end position="343"/>
    </location>
</feature>
<dbReference type="Pfam" id="PF00069">
    <property type="entry name" value="Pkinase"/>
    <property type="match status" value="1"/>
</dbReference>
<dbReference type="PROSITE" id="PS50011">
    <property type="entry name" value="PROTEIN_KINASE_DOM"/>
    <property type="match status" value="1"/>
</dbReference>
<feature type="domain" description="Protein kinase" evidence="7">
    <location>
        <begin position="26"/>
        <end position="362"/>
    </location>
</feature>
<evidence type="ECO:0000313" key="8">
    <source>
        <dbReference type="EMBL" id="CAJ0566988.1"/>
    </source>
</evidence>
<feature type="non-terminal residue" evidence="8">
    <location>
        <position position="362"/>
    </location>
</feature>
<gene>
    <name evidence="8" type="ORF">MSPICULIGERA_LOCUS5564</name>
</gene>
<dbReference type="InterPro" id="IPR000719">
    <property type="entry name" value="Prot_kinase_dom"/>
</dbReference>
<name>A0AA36CEK3_9BILA</name>
<accession>A0AA36CEK3</accession>
<keyword evidence="3 4" id="KW-0067">ATP-binding</keyword>
<proteinExistence type="inferred from homology"/>
<evidence type="ECO:0000256" key="6">
    <source>
        <dbReference type="SAM" id="MobiDB-lite"/>
    </source>
</evidence>
<evidence type="ECO:0000256" key="1">
    <source>
        <dbReference type="ARBA" id="ARBA00012513"/>
    </source>
</evidence>
<dbReference type="InterPro" id="IPR011009">
    <property type="entry name" value="Kinase-like_dom_sf"/>
</dbReference>
<feature type="binding site" evidence="4">
    <location>
        <position position="65"/>
    </location>
    <ligand>
        <name>ATP</name>
        <dbReference type="ChEBI" id="CHEBI:30616"/>
    </ligand>
</feature>
<dbReference type="GO" id="GO:0004674">
    <property type="term" value="F:protein serine/threonine kinase activity"/>
    <property type="evidence" value="ECO:0007669"/>
    <property type="project" value="UniProtKB-KW"/>
</dbReference>
<evidence type="ECO:0000256" key="4">
    <source>
        <dbReference type="PROSITE-ProRule" id="PRU10141"/>
    </source>
</evidence>
<evidence type="ECO:0000256" key="2">
    <source>
        <dbReference type="ARBA" id="ARBA00022741"/>
    </source>
</evidence>
<dbReference type="InterPro" id="IPR050235">
    <property type="entry name" value="CK1_Ser-Thr_kinase"/>
</dbReference>
<dbReference type="EC" id="2.7.11.1" evidence="1"/>
<dbReference type="Proteomes" id="UP001177023">
    <property type="component" value="Unassembled WGS sequence"/>
</dbReference>
<evidence type="ECO:0000313" key="9">
    <source>
        <dbReference type="Proteomes" id="UP001177023"/>
    </source>
</evidence>
<feature type="compositionally biased region" description="Basic and acidic residues" evidence="6">
    <location>
        <begin position="347"/>
        <end position="362"/>
    </location>
</feature>
<sequence length="362" mass="41457">MDWVKGLLGIRTLKKGTKIWSATTPYVIEKLLGEGGFGAVYKVHVAGDPSLTYAMKIEQRRRPGKELKLKMELKILLAAGDSDRRCLHFTKLIDRGSRPEFVFMVMELVGKSVKDVQRERRGKVFTISTACQVAEQTLEALEDMHALGYIHRDIKPSNLTIGVGAKRHIVYLLDFGISRKIRNEDGEIKLPRWKCTFKGTVKYASLACHTLREQSGKDDLECWVYLFAEFVHPGGLPWRNMDNTKEVYREKRKAHERPRDLFTGFSRPETCRFNDGSMSAPLDWVQRHSPVTPEQSRLSVRQDATSSRYGDGYRPKQGQPQQQPQRPPRRRSSSSRGMTRSSTIHAISRDRHPCTRKLVDSD</sequence>